<dbReference type="InterPro" id="IPR014030">
    <property type="entry name" value="Ketoacyl_synth_N"/>
</dbReference>
<dbReference type="InterPro" id="IPR016039">
    <property type="entry name" value="Thiolase-like"/>
</dbReference>
<dbReference type="InterPro" id="IPR014031">
    <property type="entry name" value="Ketoacyl_synth_C"/>
</dbReference>
<gene>
    <name evidence="6" type="ORF">BN2475_410020</name>
</gene>
<dbReference type="Gene3D" id="3.40.47.10">
    <property type="match status" value="3"/>
</dbReference>
<dbReference type="EC" id="2.3.1.179" evidence="6"/>
<evidence type="ECO:0000256" key="1">
    <source>
        <dbReference type="ARBA" id="ARBA00005194"/>
    </source>
</evidence>
<organism evidence="6 7">
    <name type="scientific">Paraburkholderia ribeironis</name>
    <dbReference type="NCBI Taxonomy" id="1247936"/>
    <lineage>
        <taxon>Bacteria</taxon>
        <taxon>Pseudomonadati</taxon>
        <taxon>Pseudomonadota</taxon>
        <taxon>Betaproteobacteria</taxon>
        <taxon>Burkholderiales</taxon>
        <taxon>Burkholderiaceae</taxon>
        <taxon>Paraburkholderia</taxon>
    </lineage>
</organism>
<dbReference type="PANTHER" id="PTHR11712">
    <property type="entry name" value="POLYKETIDE SYNTHASE-RELATED"/>
    <property type="match status" value="1"/>
</dbReference>
<dbReference type="Pfam" id="PF00109">
    <property type="entry name" value="ketoacyl-synt"/>
    <property type="match status" value="2"/>
</dbReference>
<dbReference type="EMBL" id="CYGX02000041">
    <property type="protein sequence ID" value="SIT43188.1"/>
    <property type="molecule type" value="Genomic_DNA"/>
</dbReference>
<comment type="pathway">
    <text evidence="1">Lipid metabolism; fatty acid biosynthesis.</text>
</comment>
<evidence type="ECO:0000259" key="5">
    <source>
        <dbReference type="PROSITE" id="PS52004"/>
    </source>
</evidence>
<dbReference type="Proteomes" id="UP000187012">
    <property type="component" value="Unassembled WGS sequence"/>
</dbReference>
<accession>A0A1N7S745</accession>
<dbReference type="GO" id="GO:0004315">
    <property type="term" value="F:3-oxoacyl-[acyl-carrier-protein] synthase activity"/>
    <property type="evidence" value="ECO:0007669"/>
    <property type="project" value="UniProtKB-EC"/>
</dbReference>
<dbReference type="STRING" id="1247936.BN2475_410020"/>
<feature type="domain" description="Ketosynthase family 3 (KS3)" evidence="5">
    <location>
        <begin position="7"/>
        <end position="401"/>
    </location>
</feature>
<dbReference type="GO" id="GO:0006633">
    <property type="term" value="P:fatty acid biosynthetic process"/>
    <property type="evidence" value="ECO:0007669"/>
    <property type="project" value="TreeGrafter"/>
</dbReference>
<comment type="similarity">
    <text evidence="2 4">Belongs to the thiolase-like superfamily. Beta-ketoacyl-ACP synthases family.</text>
</comment>
<dbReference type="SUPFAM" id="SSF53901">
    <property type="entry name" value="Thiolase-like"/>
    <property type="match status" value="4"/>
</dbReference>
<evidence type="ECO:0000256" key="3">
    <source>
        <dbReference type="ARBA" id="ARBA00022679"/>
    </source>
</evidence>
<evidence type="ECO:0000313" key="7">
    <source>
        <dbReference type="Proteomes" id="UP000187012"/>
    </source>
</evidence>
<dbReference type="AlphaFoldDB" id="A0A1N7S745"/>
<keyword evidence="7" id="KW-1185">Reference proteome</keyword>
<protein>
    <submittedName>
        <fullName evidence="6">Putative Beta-ketoacyl-(Acyl-carrier-protein) synthase II</fullName>
        <ecNumber evidence="6">2.3.1.179</ecNumber>
    </submittedName>
</protein>
<dbReference type="SMART" id="SM00825">
    <property type="entry name" value="PKS_KS"/>
    <property type="match status" value="1"/>
</dbReference>
<dbReference type="InterPro" id="IPR000794">
    <property type="entry name" value="Beta-ketoacyl_synthase"/>
</dbReference>
<evidence type="ECO:0000256" key="4">
    <source>
        <dbReference type="RuleBase" id="RU003694"/>
    </source>
</evidence>
<dbReference type="PANTHER" id="PTHR11712:SF336">
    <property type="entry name" value="3-OXOACYL-[ACYL-CARRIER-PROTEIN] SYNTHASE, MITOCHONDRIAL"/>
    <property type="match status" value="1"/>
</dbReference>
<evidence type="ECO:0000256" key="2">
    <source>
        <dbReference type="ARBA" id="ARBA00008467"/>
    </source>
</evidence>
<keyword evidence="6" id="KW-0012">Acyltransferase</keyword>
<dbReference type="PROSITE" id="PS52004">
    <property type="entry name" value="KS3_2"/>
    <property type="match status" value="1"/>
</dbReference>
<proteinExistence type="inferred from homology"/>
<dbReference type="Pfam" id="PF02801">
    <property type="entry name" value="Ketoacyl-synt_C"/>
    <property type="match status" value="2"/>
</dbReference>
<sequence>MPMNDLSQRIVVTGVGLVSAAGCDTATLLDSLRAGQSCLQPIAAFDTAGMKMTHAGEVSSFDPCDGSNQVRARTVDRGSQMALVAARQALAQATRSSALDLEQTGVMVGLSGAPQYQNLWMIPSRAYPRDRRSALYFSRSTPAFQADLLARSFGLGGPRAAFGSASVGGLLAVGHAMDLLRMGHATAMLVGGGEIQTLLNALGMDVIGMGAKGPCQPFYASTGMSFGEGAACLLLETLANARTRNAQPLAELVSSAASADAYHEISNDPAGKGLARSICNAMSKAHMEPGDIGWIRGSGTGHPTQDLAEAIALEECFDGNPPPITSTEPYFGHVNGVSPLLGLVAGIVAQQENIALALPLATGTQAECSLPLLAPGVSPHGDWLVTGVAFGGSNAALIAGPVKMRRSWSSRVAAIDIAGCGMVSGHGFGLDAFLAACRTCAPAASAPRRVDDAQLPPISGVDLRRREKVVRWSLSAVDQALSDAGLRAGASARIGLLIGMNRGPMTPYERFFDQIFQGEFNASTGRRLLKTGRFSVASEVAHAFGLQGYCGTMCPGVNGGVQLAAHGAELLRASPELDALLVVAADEWNDLGESLYQSLGLVSAPMHAYDPGTQGTSGGEGAAALLLVRSDPDSPVSGWARIAGTALGGDTGMVPDMTGRGYAKVIGKAVRRARLTPAEVDFALGQGCGWNLNDMRELAALSQLRPDLPLSGVLGHTGLAESAGGLFGVIAAAAALRDGCLPPLAAGGMPQGPADFVTGVSRLGAFHHALLCGSTERGAHAAVLLQGKDQ</sequence>
<keyword evidence="3 4" id="KW-0808">Transferase</keyword>
<name>A0A1N7S745_9BURK</name>
<reference evidence="6 7" key="1">
    <citation type="submission" date="2016-12" db="EMBL/GenBank/DDBJ databases">
        <authorList>
            <person name="Song W.-J."/>
            <person name="Kurnit D.M."/>
        </authorList>
    </citation>
    <scope>NUCLEOTIDE SEQUENCE [LARGE SCALE GENOMIC DNA]</scope>
    <source>
        <strain evidence="6 7">STM7296</strain>
    </source>
</reference>
<dbReference type="InterPro" id="IPR020841">
    <property type="entry name" value="PKS_Beta-ketoAc_synthase_dom"/>
</dbReference>
<evidence type="ECO:0000313" key="6">
    <source>
        <dbReference type="EMBL" id="SIT43188.1"/>
    </source>
</evidence>